<dbReference type="KEGG" id="mis:MICPUN_101002"/>
<evidence type="ECO:0000313" key="9">
    <source>
        <dbReference type="Proteomes" id="UP000002009"/>
    </source>
</evidence>
<dbReference type="RefSeq" id="XP_002502864.1">
    <property type="nucleotide sequence ID" value="XM_002502818.1"/>
</dbReference>
<keyword evidence="5" id="KW-0809">Transit peptide</keyword>
<name>C1E8B6_MICCC</name>
<comment type="similarity">
    <text evidence="2">Belongs to the staygreen family.</text>
</comment>
<feature type="region of interest" description="Disordered" evidence="6">
    <location>
        <begin position="275"/>
        <end position="337"/>
    </location>
</feature>
<dbReference type="OrthoDB" id="1931912at2759"/>
<feature type="domain" description="Staygreen protein" evidence="7">
    <location>
        <begin position="73"/>
        <end position="235"/>
    </location>
</feature>
<gene>
    <name evidence="8" type="ORF">MICPUN_101002</name>
</gene>
<organism evidence="8 9">
    <name type="scientific">Micromonas commoda (strain RCC299 / NOUM17 / CCMP2709)</name>
    <name type="common">Picoplanktonic green alga</name>
    <dbReference type="NCBI Taxonomy" id="296587"/>
    <lineage>
        <taxon>Eukaryota</taxon>
        <taxon>Viridiplantae</taxon>
        <taxon>Chlorophyta</taxon>
        <taxon>Mamiellophyceae</taxon>
        <taxon>Mamiellales</taxon>
        <taxon>Mamiellaceae</taxon>
        <taxon>Micromonas</taxon>
    </lineage>
</organism>
<evidence type="ECO:0000256" key="6">
    <source>
        <dbReference type="SAM" id="MobiDB-lite"/>
    </source>
</evidence>
<comment type="subcellular location">
    <subcellularLocation>
        <location evidence="1">Plastid</location>
        <location evidence="1">Chloroplast</location>
    </subcellularLocation>
</comment>
<accession>C1E8B6</accession>
<dbReference type="PANTHER" id="PTHR31750:SF4">
    <property type="entry name" value="LP06106P"/>
    <property type="match status" value="1"/>
</dbReference>
<dbReference type="Pfam" id="PF12638">
    <property type="entry name" value="Staygreen"/>
    <property type="match status" value="1"/>
</dbReference>
<evidence type="ECO:0000256" key="1">
    <source>
        <dbReference type="ARBA" id="ARBA00004229"/>
    </source>
</evidence>
<feature type="compositionally biased region" description="Gly residues" evidence="6">
    <location>
        <begin position="290"/>
        <end position="310"/>
    </location>
</feature>
<dbReference type="STRING" id="296587.C1E8B6"/>
<dbReference type="InParanoid" id="C1E8B6"/>
<dbReference type="InterPro" id="IPR024438">
    <property type="entry name" value="Staygreen"/>
</dbReference>
<dbReference type="GO" id="GO:0009507">
    <property type="term" value="C:chloroplast"/>
    <property type="evidence" value="ECO:0007669"/>
    <property type="project" value="UniProtKB-SubCell"/>
</dbReference>
<evidence type="ECO:0000259" key="7">
    <source>
        <dbReference type="Pfam" id="PF12638"/>
    </source>
</evidence>
<proteinExistence type="inferred from homology"/>
<dbReference type="Proteomes" id="UP000002009">
    <property type="component" value="Chromosome 6"/>
</dbReference>
<feature type="compositionally biased region" description="Low complexity" evidence="6">
    <location>
        <begin position="8"/>
        <end position="27"/>
    </location>
</feature>
<dbReference type="GeneID" id="8244515"/>
<dbReference type="OMA" id="DGLHVHC"/>
<evidence type="ECO:0000256" key="4">
    <source>
        <dbReference type="ARBA" id="ARBA00022640"/>
    </source>
</evidence>
<keyword evidence="9" id="KW-1185">Reference proteome</keyword>
<dbReference type="PANTHER" id="PTHR31750">
    <property type="entry name" value="PROTEIN STAY-GREEN 1, CHLOROPLASTIC-RELATED"/>
    <property type="match status" value="1"/>
</dbReference>
<reference evidence="8 9" key="1">
    <citation type="journal article" date="2009" name="Science">
        <title>Green evolution and dynamic adaptations revealed by genomes of the marine picoeukaryotes Micromonas.</title>
        <authorList>
            <person name="Worden A.Z."/>
            <person name="Lee J.H."/>
            <person name="Mock T."/>
            <person name="Rouze P."/>
            <person name="Simmons M.P."/>
            <person name="Aerts A.L."/>
            <person name="Allen A.E."/>
            <person name="Cuvelier M.L."/>
            <person name="Derelle E."/>
            <person name="Everett M.V."/>
            <person name="Foulon E."/>
            <person name="Grimwood J."/>
            <person name="Gundlach H."/>
            <person name="Henrissat B."/>
            <person name="Napoli C."/>
            <person name="McDonald S.M."/>
            <person name="Parker M.S."/>
            <person name="Rombauts S."/>
            <person name="Salamov A."/>
            <person name="Von Dassow P."/>
            <person name="Badger J.H."/>
            <person name="Coutinho P.M."/>
            <person name="Demir E."/>
            <person name="Dubchak I."/>
            <person name="Gentemann C."/>
            <person name="Eikrem W."/>
            <person name="Gready J.E."/>
            <person name="John U."/>
            <person name="Lanier W."/>
            <person name="Lindquist E.A."/>
            <person name="Lucas S."/>
            <person name="Mayer K.F."/>
            <person name="Moreau H."/>
            <person name="Not F."/>
            <person name="Otillar R."/>
            <person name="Panaud O."/>
            <person name="Pangilinan J."/>
            <person name="Paulsen I."/>
            <person name="Piegu B."/>
            <person name="Poliakov A."/>
            <person name="Robbens S."/>
            <person name="Schmutz J."/>
            <person name="Toulza E."/>
            <person name="Wyss T."/>
            <person name="Zelensky A."/>
            <person name="Zhou K."/>
            <person name="Armbrust E.V."/>
            <person name="Bhattacharya D."/>
            <person name="Goodenough U.W."/>
            <person name="Van de Peer Y."/>
            <person name="Grigoriev I.V."/>
        </authorList>
    </citation>
    <scope>NUCLEOTIDE SEQUENCE [LARGE SCALE GENOMIC DNA]</scope>
    <source>
        <strain evidence="9">RCC299 / NOUM17</strain>
    </source>
</reference>
<sequence length="337" mass="36307">MQPLTMHARAPARASTGSGAGSSSRGGQMRERASFASPSADRLRAGARRRPGGRRRRDGGTRVEALAVIRLLKFDPDRVSVSFAEDTCRRIAEPDRTRRYTLTHNDLTQHLTLSVASDFNPDGQADVWYTRLLRDEVLAEWCDDGLHVHCNVTVEGHWWIAWAKQLRAIVFRQKLPLVLDTLRYAEADLLLTNPSLASAPVFVHFHEGPCRSATSARFNNSRSEGVREYWGLFSNAGQRKGFDQSRSYDEELSGSEAFSLERDLWTPESVAREMLTGTGSGSGSFDDDGGGGGRGVGGGGGGGGADGRVGAGARSFAKSPGLSASGGPPEDAVVTSR</sequence>
<feature type="region of interest" description="Disordered" evidence="6">
    <location>
        <begin position="1"/>
        <end position="59"/>
    </location>
</feature>
<evidence type="ECO:0000256" key="5">
    <source>
        <dbReference type="ARBA" id="ARBA00022946"/>
    </source>
</evidence>
<dbReference type="eggNOG" id="ENOG502S3TG">
    <property type="taxonomic scope" value="Eukaryota"/>
</dbReference>
<dbReference type="AlphaFoldDB" id="C1E8B6"/>
<feature type="compositionally biased region" description="Basic residues" evidence="6">
    <location>
        <begin position="45"/>
        <end position="57"/>
    </location>
</feature>
<keyword evidence="3" id="KW-0150">Chloroplast</keyword>
<evidence type="ECO:0000256" key="3">
    <source>
        <dbReference type="ARBA" id="ARBA00022528"/>
    </source>
</evidence>
<keyword evidence="4" id="KW-0934">Plastid</keyword>
<dbReference type="FunCoup" id="C1E8B6">
    <property type="interactions" value="344"/>
</dbReference>
<protein>
    <recommendedName>
        <fullName evidence="7">Staygreen protein domain-containing protein</fullName>
    </recommendedName>
</protein>
<evidence type="ECO:0000256" key="2">
    <source>
        <dbReference type="ARBA" id="ARBA00009234"/>
    </source>
</evidence>
<evidence type="ECO:0000313" key="8">
    <source>
        <dbReference type="EMBL" id="ACO64122.1"/>
    </source>
</evidence>
<dbReference type="EMBL" id="CP001327">
    <property type="protein sequence ID" value="ACO64122.1"/>
    <property type="molecule type" value="Genomic_DNA"/>
</dbReference>